<keyword evidence="5" id="KW-0391">Immunity</keyword>
<accession>A0ABM3YY56</accession>
<dbReference type="InterPro" id="IPR001039">
    <property type="entry name" value="MHC_I_a_a1/a2"/>
</dbReference>
<evidence type="ECO:0000256" key="13">
    <source>
        <dbReference type="SAM" id="SignalP"/>
    </source>
</evidence>
<evidence type="ECO:0000256" key="1">
    <source>
        <dbReference type="ARBA" id="ARBA00004479"/>
    </source>
</evidence>
<keyword evidence="3 12" id="KW-0812">Transmembrane</keyword>
<keyword evidence="15" id="KW-1185">Reference proteome</keyword>
<dbReference type="PRINTS" id="PR01638">
    <property type="entry name" value="MHCCLASSI"/>
</dbReference>
<proteinExistence type="inferred from homology"/>
<feature type="domain" description="Ig-like" evidence="14">
    <location>
        <begin position="210"/>
        <end position="301"/>
    </location>
</feature>
<dbReference type="Pfam" id="PF00129">
    <property type="entry name" value="MHC_I"/>
    <property type="match status" value="1"/>
</dbReference>
<keyword evidence="2" id="KW-0490">MHC I</keyword>
<evidence type="ECO:0000313" key="15">
    <source>
        <dbReference type="Proteomes" id="UP001652622"/>
    </source>
</evidence>
<protein>
    <submittedName>
        <fullName evidence="16">Class I histocompatibility antigen, F10 alpha chain-like</fullName>
    </submittedName>
</protein>
<evidence type="ECO:0000256" key="11">
    <source>
        <dbReference type="SAM" id="MobiDB-lite"/>
    </source>
</evidence>
<feature type="compositionally biased region" description="Basic and acidic residues" evidence="11">
    <location>
        <begin position="342"/>
        <end position="361"/>
    </location>
</feature>
<dbReference type="InterPro" id="IPR003597">
    <property type="entry name" value="Ig_C1-set"/>
</dbReference>
<evidence type="ECO:0000256" key="2">
    <source>
        <dbReference type="ARBA" id="ARBA00022451"/>
    </source>
</evidence>
<evidence type="ECO:0000256" key="3">
    <source>
        <dbReference type="ARBA" id="ARBA00022692"/>
    </source>
</evidence>
<evidence type="ECO:0000313" key="16">
    <source>
        <dbReference type="RefSeq" id="XP_060541041.1"/>
    </source>
</evidence>
<dbReference type="PROSITE" id="PS50835">
    <property type="entry name" value="IG_LIKE"/>
    <property type="match status" value="1"/>
</dbReference>
<evidence type="ECO:0000256" key="9">
    <source>
        <dbReference type="ARBA" id="ARBA00023180"/>
    </source>
</evidence>
<dbReference type="PANTHER" id="PTHR16675:SF242">
    <property type="entry name" value="MAJOR HISTOCOMPATIBILITY COMPLEX CLASS I-RELATED GENE PROTEIN"/>
    <property type="match status" value="1"/>
</dbReference>
<dbReference type="GeneID" id="117668291"/>
<dbReference type="SUPFAM" id="SSF54452">
    <property type="entry name" value="MHC antigen-recognition domain"/>
    <property type="match status" value="1"/>
</dbReference>
<feature type="signal peptide" evidence="13">
    <location>
        <begin position="1"/>
        <end position="24"/>
    </location>
</feature>
<evidence type="ECO:0000256" key="4">
    <source>
        <dbReference type="ARBA" id="ARBA00022729"/>
    </source>
</evidence>
<evidence type="ECO:0000256" key="10">
    <source>
        <dbReference type="RuleBase" id="RU004439"/>
    </source>
</evidence>
<reference evidence="16" key="1">
    <citation type="submission" date="2025-08" db="UniProtKB">
        <authorList>
            <consortium name="RefSeq"/>
        </authorList>
    </citation>
    <scope>IDENTIFICATION</scope>
    <source>
        <tissue evidence="16">Blood</tissue>
    </source>
</reference>
<dbReference type="InterPro" id="IPR011161">
    <property type="entry name" value="MHC_I-like_Ag-recog"/>
</dbReference>
<dbReference type="PANTHER" id="PTHR16675">
    <property type="entry name" value="MHC CLASS I-RELATED"/>
    <property type="match status" value="1"/>
</dbReference>
<dbReference type="InterPro" id="IPR050208">
    <property type="entry name" value="MHC_class-I_related"/>
</dbReference>
<evidence type="ECO:0000256" key="6">
    <source>
        <dbReference type="ARBA" id="ARBA00022989"/>
    </source>
</evidence>
<evidence type="ECO:0000259" key="14">
    <source>
        <dbReference type="PROSITE" id="PS50835"/>
    </source>
</evidence>
<feature type="region of interest" description="Disordered" evidence="11">
    <location>
        <begin position="342"/>
        <end position="369"/>
    </location>
</feature>
<dbReference type="InterPro" id="IPR013783">
    <property type="entry name" value="Ig-like_fold"/>
</dbReference>
<comment type="subcellular location">
    <subcellularLocation>
        <location evidence="1">Membrane</location>
        <topology evidence="1">Single-pass type I membrane protein</topology>
    </subcellularLocation>
</comment>
<comment type="similarity">
    <text evidence="10">Belongs to the MHC class I family.</text>
</comment>
<keyword evidence="4 13" id="KW-0732">Signal</keyword>
<dbReference type="Pfam" id="PF07654">
    <property type="entry name" value="C1-set"/>
    <property type="match status" value="1"/>
</dbReference>
<gene>
    <name evidence="16" type="primary">LOC117668291</name>
</gene>
<keyword evidence="7 12" id="KW-0472">Membrane</keyword>
<dbReference type="InterPro" id="IPR011162">
    <property type="entry name" value="MHC_I/II-like_Ag-recog"/>
</dbReference>
<dbReference type="SMART" id="SM00407">
    <property type="entry name" value="IGc1"/>
    <property type="match status" value="1"/>
</dbReference>
<keyword evidence="8" id="KW-1015">Disulfide bond</keyword>
<evidence type="ECO:0000256" key="7">
    <source>
        <dbReference type="ARBA" id="ARBA00023136"/>
    </source>
</evidence>
<keyword evidence="6 12" id="KW-1133">Transmembrane helix</keyword>
<dbReference type="SUPFAM" id="SSF48726">
    <property type="entry name" value="Immunoglobulin"/>
    <property type="match status" value="1"/>
</dbReference>
<feature type="transmembrane region" description="Helical" evidence="12">
    <location>
        <begin position="309"/>
        <end position="332"/>
    </location>
</feature>
<dbReference type="Gene3D" id="3.30.500.10">
    <property type="entry name" value="MHC class I-like antigen recognition-like"/>
    <property type="match status" value="1"/>
</dbReference>
<dbReference type="RefSeq" id="XP_060541041.1">
    <property type="nucleotide sequence ID" value="XM_060685058.1"/>
</dbReference>
<dbReference type="InterPro" id="IPR036179">
    <property type="entry name" value="Ig-like_dom_sf"/>
</dbReference>
<sequence>MRPRWGLLWLLGAAASFLLEGSRGSSPRIIRVSYSSATEVCPGLPLFSAEGYVDDQLITRYESHTKKMHPRVHWINTLEKDDPKFYNTYIRILQKDQEDFQENVQMLQKRYNQSGGFHIVQMMISCEIREDGKRSGRWKYGYDGRNFLEYDMETAIWTTADKEAQGIKRKWESETAIKQRFTGYLESTCQEWLQKNDHYRSKSFLRKERPVVVMSSRTEAEDGMETHVCRIHGFHPKEIDASWRRDGEVWEEETFRGFLAPNADGTYYYWISIQIDPKERDRYRCHMEHDSLPEPLDLELKVPESSFNLWLIIGGVVGVVAACGVAGIFLFLKFKKRDEEPRNETTRFRKGDDEPRNDPSCERSLMTSC</sequence>
<evidence type="ECO:0000256" key="12">
    <source>
        <dbReference type="SAM" id="Phobius"/>
    </source>
</evidence>
<keyword evidence="9" id="KW-0325">Glycoprotein</keyword>
<organism evidence="15 16">
    <name type="scientific">Pantherophis guttatus</name>
    <name type="common">Corn snake</name>
    <name type="synonym">Elaphe guttata</name>
    <dbReference type="NCBI Taxonomy" id="94885"/>
    <lineage>
        <taxon>Eukaryota</taxon>
        <taxon>Metazoa</taxon>
        <taxon>Chordata</taxon>
        <taxon>Craniata</taxon>
        <taxon>Vertebrata</taxon>
        <taxon>Euteleostomi</taxon>
        <taxon>Lepidosauria</taxon>
        <taxon>Squamata</taxon>
        <taxon>Bifurcata</taxon>
        <taxon>Unidentata</taxon>
        <taxon>Episquamata</taxon>
        <taxon>Toxicofera</taxon>
        <taxon>Serpentes</taxon>
        <taxon>Colubroidea</taxon>
        <taxon>Colubridae</taxon>
        <taxon>Colubrinae</taxon>
        <taxon>Pantherophis</taxon>
    </lineage>
</organism>
<dbReference type="Proteomes" id="UP001652622">
    <property type="component" value="Unplaced"/>
</dbReference>
<evidence type="ECO:0000256" key="5">
    <source>
        <dbReference type="ARBA" id="ARBA00022859"/>
    </source>
</evidence>
<name>A0ABM3YY56_PANGU</name>
<dbReference type="InterPro" id="IPR037055">
    <property type="entry name" value="MHC_I-like_Ag-recog_sf"/>
</dbReference>
<dbReference type="InterPro" id="IPR007110">
    <property type="entry name" value="Ig-like_dom"/>
</dbReference>
<evidence type="ECO:0000256" key="8">
    <source>
        <dbReference type="ARBA" id="ARBA00023157"/>
    </source>
</evidence>
<dbReference type="Gene3D" id="2.60.40.10">
    <property type="entry name" value="Immunoglobulins"/>
    <property type="match status" value="1"/>
</dbReference>
<feature type="chain" id="PRO_5046726995" evidence="13">
    <location>
        <begin position="25"/>
        <end position="369"/>
    </location>
</feature>